<dbReference type="UniPathway" id="UPA00035">
    <property type="reaction ID" value="UER00044"/>
</dbReference>
<evidence type="ECO:0000256" key="5">
    <source>
        <dbReference type="ARBA" id="ARBA00022822"/>
    </source>
</evidence>
<feature type="compositionally biased region" description="Low complexity" evidence="11">
    <location>
        <begin position="268"/>
        <end position="295"/>
    </location>
</feature>
<keyword evidence="7 9" id="KW-0456">Lyase</keyword>
<evidence type="ECO:0000256" key="9">
    <source>
        <dbReference type="HAMAP-Rule" id="MF_00131"/>
    </source>
</evidence>
<dbReference type="InterPro" id="IPR011060">
    <property type="entry name" value="RibuloseP-bd_barrel"/>
</dbReference>
<accession>A0A5M8QFM1</accession>
<comment type="function">
    <text evidence="1 9">The alpha subunit is responsible for the aldol cleavage of indoleglycerol phosphate to indole and glyceraldehyde 3-phosphate.</text>
</comment>
<evidence type="ECO:0000256" key="4">
    <source>
        <dbReference type="ARBA" id="ARBA00022605"/>
    </source>
</evidence>
<organism evidence="12 13">
    <name type="scientific">Agrococcus sediminis</name>
    <dbReference type="NCBI Taxonomy" id="2599924"/>
    <lineage>
        <taxon>Bacteria</taxon>
        <taxon>Bacillati</taxon>
        <taxon>Actinomycetota</taxon>
        <taxon>Actinomycetes</taxon>
        <taxon>Micrococcales</taxon>
        <taxon>Microbacteriaceae</taxon>
        <taxon>Agrococcus</taxon>
    </lineage>
</organism>
<evidence type="ECO:0000256" key="6">
    <source>
        <dbReference type="ARBA" id="ARBA00023141"/>
    </source>
</evidence>
<dbReference type="PROSITE" id="PS00167">
    <property type="entry name" value="TRP_SYNTHASE_ALPHA"/>
    <property type="match status" value="1"/>
</dbReference>
<dbReference type="Proteomes" id="UP000323221">
    <property type="component" value="Unassembled WGS sequence"/>
</dbReference>
<reference evidence="12 13" key="1">
    <citation type="submission" date="2019-08" db="EMBL/GenBank/DDBJ databases">
        <title>Agrococcus lahaulensis sp. nov., isolated from a cold desert of the Indian Himalayas.</title>
        <authorList>
            <person name="Qu J.H."/>
        </authorList>
    </citation>
    <scope>NUCLEOTIDE SEQUENCE [LARGE SCALE GENOMIC DNA]</scope>
    <source>
        <strain evidence="12 13">NS18</strain>
    </source>
</reference>
<comment type="subunit">
    <text evidence="3 9">Tetramer of two alpha and two beta chains.</text>
</comment>
<name>A0A5M8QFM1_9MICO</name>
<dbReference type="RefSeq" id="WP_146356174.1">
    <property type="nucleotide sequence ID" value="NZ_VOIR01000013.1"/>
</dbReference>
<evidence type="ECO:0000313" key="12">
    <source>
        <dbReference type="EMBL" id="KAA6433740.1"/>
    </source>
</evidence>
<protein>
    <recommendedName>
        <fullName evidence="9">Tryptophan synthase alpha chain</fullName>
        <ecNumber evidence="9">4.2.1.20</ecNumber>
    </recommendedName>
</protein>
<dbReference type="FunFam" id="3.20.20.70:FF:000037">
    <property type="entry name" value="Tryptophan synthase alpha chain"/>
    <property type="match status" value="1"/>
</dbReference>
<keyword evidence="5 9" id="KW-0822">Tryptophan biosynthesis</keyword>
<comment type="similarity">
    <text evidence="9 10">Belongs to the TrpA family.</text>
</comment>
<dbReference type="CDD" id="cd04724">
    <property type="entry name" value="Tryptophan_synthase_alpha"/>
    <property type="match status" value="1"/>
</dbReference>
<keyword evidence="4 9" id="KW-0028">Amino-acid biosynthesis</keyword>
<sequence>MSRTEDAIRASGSRALIGYLPVGFPDLATSIEAAVAIAEAGCTAIELGVPYSDPGMDGPVIQAATQSTLERGFRLEELFEAVAAITARTSAPVLVMTYWNPVLRYGVDRFAERLAAAGGAGLITPDLTPENGRDWLEAAERHDLDRVFLAAPSSSDARIDAAVAGSRGFVYTVSTMGTTGARNDVDLAARALADRIAARAASAGTEALRCVGLGISTAEQVRDVLTYADGAIVGSALVRALGAGGVPAVRELAASLAAGTLDDGPAFAGTQAADAAPAAGAPAPSTPAPSTGSTHSTEKGASA</sequence>
<gene>
    <name evidence="9" type="primary">trpA</name>
    <name evidence="12" type="ORF">FQ330_06550</name>
</gene>
<comment type="catalytic activity">
    <reaction evidence="8 9">
        <text>(1S,2R)-1-C-(indol-3-yl)glycerol 3-phosphate + L-serine = D-glyceraldehyde 3-phosphate + L-tryptophan + H2O</text>
        <dbReference type="Rhea" id="RHEA:10532"/>
        <dbReference type="ChEBI" id="CHEBI:15377"/>
        <dbReference type="ChEBI" id="CHEBI:33384"/>
        <dbReference type="ChEBI" id="CHEBI:57912"/>
        <dbReference type="ChEBI" id="CHEBI:58866"/>
        <dbReference type="ChEBI" id="CHEBI:59776"/>
        <dbReference type="EC" id="4.2.1.20"/>
    </reaction>
</comment>
<dbReference type="GO" id="GO:0005829">
    <property type="term" value="C:cytosol"/>
    <property type="evidence" value="ECO:0007669"/>
    <property type="project" value="TreeGrafter"/>
</dbReference>
<feature type="active site" description="Proton acceptor" evidence="9">
    <location>
        <position position="57"/>
    </location>
</feature>
<evidence type="ECO:0000256" key="7">
    <source>
        <dbReference type="ARBA" id="ARBA00023239"/>
    </source>
</evidence>
<feature type="region of interest" description="Disordered" evidence="11">
    <location>
        <begin position="268"/>
        <end position="303"/>
    </location>
</feature>
<dbReference type="NCBIfam" id="TIGR00262">
    <property type="entry name" value="trpA"/>
    <property type="match status" value="1"/>
</dbReference>
<dbReference type="OrthoDB" id="9804578at2"/>
<proteinExistence type="inferred from homology"/>
<evidence type="ECO:0000256" key="2">
    <source>
        <dbReference type="ARBA" id="ARBA00004733"/>
    </source>
</evidence>
<evidence type="ECO:0000256" key="1">
    <source>
        <dbReference type="ARBA" id="ARBA00003365"/>
    </source>
</evidence>
<feature type="active site" description="Proton acceptor" evidence="9">
    <location>
        <position position="46"/>
    </location>
</feature>
<dbReference type="InterPro" id="IPR002028">
    <property type="entry name" value="Trp_synthase_suA"/>
</dbReference>
<dbReference type="PANTHER" id="PTHR43406">
    <property type="entry name" value="TRYPTOPHAN SYNTHASE, ALPHA CHAIN"/>
    <property type="match status" value="1"/>
</dbReference>
<dbReference type="InterPro" id="IPR018204">
    <property type="entry name" value="Trp_synthase_alpha_AS"/>
</dbReference>
<dbReference type="GO" id="GO:0004834">
    <property type="term" value="F:tryptophan synthase activity"/>
    <property type="evidence" value="ECO:0007669"/>
    <property type="project" value="UniProtKB-UniRule"/>
</dbReference>
<dbReference type="PANTHER" id="PTHR43406:SF1">
    <property type="entry name" value="TRYPTOPHAN SYNTHASE ALPHA CHAIN, CHLOROPLASTIC"/>
    <property type="match status" value="1"/>
</dbReference>
<evidence type="ECO:0000256" key="8">
    <source>
        <dbReference type="ARBA" id="ARBA00049047"/>
    </source>
</evidence>
<evidence type="ECO:0000256" key="3">
    <source>
        <dbReference type="ARBA" id="ARBA00011270"/>
    </source>
</evidence>
<dbReference type="EMBL" id="VOIR01000013">
    <property type="protein sequence ID" value="KAA6433740.1"/>
    <property type="molecule type" value="Genomic_DNA"/>
</dbReference>
<dbReference type="Gene3D" id="3.20.20.70">
    <property type="entry name" value="Aldolase class I"/>
    <property type="match status" value="1"/>
</dbReference>
<comment type="caution">
    <text evidence="12">The sequence shown here is derived from an EMBL/GenBank/DDBJ whole genome shotgun (WGS) entry which is preliminary data.</text>
</comment>
<evidence type="ECO:0000256" key="10">
    <source>
        <dbReference type="RuleBase" id="RU003662"/>
    </source>
</evidence>
<dbReference type="Pfam" id="PF00290">
    <property type="entry name" value="Trp_syntA"/>
    <property type="match status" value="1"/>
</dbReference>
<evidence type="ECO:0000256" key="11">
    <source>
        <dbReference type="SAM" id="MobiDB-lite"/>
    </source>
</evidence>
<dbReference type="HAMAP" id="MF_00131">
    <property type="entry name" value="Trp_synth_alpha"/>
    <property type="match status" value="1"/>
</dbReference>
<keyword evidence="13" id="KW-1185">Reference proteome</keyword>
<keyword evidence="6 9" id="KW-0057">Aromatic amino acid biosynthesis</keyword>
<dbReference type="InterPro" id="IPR013785">
    <property type="entry name" value="Aldolase_TIM"/>
</dbReference>
<dbReference type="SUPFAM" id="SSF51366">
    <property type="entry name" value="Ribulose-phoshate binding barrel"/>
    <property type="match status" value="1"/>
</dbReference>
<evidence type="ECO:0000313" key="13">
    <source>
        <dbReference type="Proteomes" id="UP000323221"/>
    </source>
</evidence>
<comment type="pathway">
    <text evidence="2 9">Amino-acid biosynthesis; L-tryptophan biosynthesis; L-tryptophan from chorismate: step 5/5.</text>
</comment>
<dbReference type="AlphaFoldDB" id="A0A5M8QFM1"/>
<dbReference type="EC" id="4.2.1.20" evidence="9"/>